<dbReference type="GeneID" id="29057555"/>
<organism evidence="1 2">
    <name type="scientific">Streptococcus phage 9874</name>
    <dbReference type="NCBI Taxonomy" id="1814960"/>
    <lineage>
        <taxon>Viruses</taxon>
        <taxon>Duplodnaviria</taxon>
        <taxon>Heunggongvirae</taxon>
        <taxon>Uroviricota</taxon>
        <taxon>Caudoviricetes</taxon>
        <taxon>Piorkowskivirus</taxon>
        <taxon>Piorkowskivirus pv9874</taxon>
    </lineage>
</organism>
<keyword evidence="2" id="KW-1185">Reference proteome</keyword>
<evidence type="ECO:0000313" key="2">
    <source>
        <dbReference type="Proteomes" id="UP000201243"/>
    </source>
</evidence>
<name>A0A191KBQ7_9CAUD</name>
<dbReference type="OrthoDB" id="17478at10239"/>
<dbReference type="RefSeq" id="YP_009280352.1">
    <property type="nucleotide sequence ID" value="NC_031023.1"/>
</dbReference>
<dbReference type="InterPro" id="IPR010878">
    <property type="entry name" value="Gp111"/>
</dbReference>
<dbReference type="Proteomes" id="UP000201243">
    <property type="component" value="Segment"/>
</dbReference>
<reference evidence="1 2" key="1">
    <citation type="journal article" date="2016" name="Appl. Environ. Microbiol.">
        <title>Identification and Analysis of a Novel Group of Bacteriophages Infecting the Lactic Acid Bacterium Streptococcus thermophilus.</title>
        <authorList>
            <person name="McDonnell B."/>
            <person name="Mahony J."/>
            <person name="Neve H."/>
            <person name="Hanemaaijer L."/>
            <person name="Noben J.P."/>
            <person name="Kouwen T."/>
            <person name="van Sinderen D."/>
        </authorList>
    </citation>
    <scope>NUCLEOTIDE SEQUENCE [LARGE SCALE GENOMIC DNA]</scope>
</reference>
<dbReference type="EMBL" id="KU678392">
    <property type="protein sequence ID" value="AMQ65867.1"/>
    <property type="molecule type" value="Genomic_DNA"/>
</dbReference>
<sequence length="111" mass="12321">MKKEIMTKAWKIAKEAVKTFGGKAIEYIAGAMKMAWAAIKDNGTSLAKFQAVEAKMRKAGKYSMIQVLDFAKEVRFNEVMHKVGAYYGIEVIADGDSIGTYYIAENVWNAA</sequence>
<gene>
    <name evidence="1" type="ORF">P9874_26</name>
</gene>
<proteinExistence type="predicted"/>
<protein>
    <submittedName>
        <fullName evidence="1">Uncharacterized protein</fullName>
    </submittedName>
</protein>
<dbReference type="KEGG" id="vg:29057555"/>
<evidence type="ECO:0000313" key="1">
    <source>
        <dbReference type="EMBL" id="AMQ65867.1"/>
    </source>
</evidence>
<dbReference type="Pfam" id="PF07410">
    <property type="entry name" value="Phage_Gp111"/>
    <property type="match status" value="1"/>
</dbReference>
<accession>A0A191KBQ7</accession>